<evidence type="ECO:0000256" key="2">
    <source>
        <dbReference type="ARBA" id="ARBA00023082"/>
    </source>
</evidence>
<dbReference type="GO" id="GO:0016987">
    <property type="term" value="F:sigma factor activity"/>
    <property type="evidence" value="ECO:0007669"/>
    <property type="project" value="UniProtKB-KW"/>
</dbReference>
<proteinExistence type="predicted"/>
<feature type="domain" description="RNA polymerase sigma-70 region 2" evidence="4">
    <location>
        <begin position="29"/>
        <end position="83"/>
    </location>
</feature>
<dbReference type="RefSeq" id="WP_188510640.1">
    <property type="nucleotide sequence ID" value="NZ_BMGB01000001.1"/>
</dbReference>
<evidence type="ECO:0000313" key="5">
    <source>
        <dbReference type="EMBL" id="GGB07010.1"/>
    </source>
</evidence>
<keyword evidence="2" id="KW-0731">Sigma factor</keyword>
<evidence type="ECO:0000256" key="1">
    <source>
        <dbReference type="ARBA" id="ARBA00023015"/>
    </source>
</evidence>
<name>A0A916SP36_9MICO</name>
<evidence type="ECO:0000256" key="3">
    <source>
        <dbReference type="ARBA" id="ARBA00023163"/>
    </source>
</evidence>
<dbReference type="SUPFAM" id="SSF88946">
    <property type="entry name" value="Sigma2 domain of RNA polymerase sigma factors"/>
    <property type="match status" value="1"/>
</dbReference>
<comment type="caution">
    <text evidence="5">The sequence shown here is derived from an EMBL/GenBank/DDBJ whole genome shotgun (WGS) entry which is preliminary data.</text>
</comment>
<protein>
    <recommendedName>
        <fullName evidence="4">RNA polymerase sigma-70 region 2 domain-containing protein</fullName>
    </recommendedName>
</protein>
<reference evidence="5" key="1">
    <citation type="journal article" date="2014" name="Int. J. Syst. Evol. Microbiol.">
        <title>Complete genome sequence of Corynebacterium casei LMG S-19264T (=DSM 44701T), isolated from a smear-ripened cheese.</title>
        <authorList>
            <consortium name="US DOE Joint Genome Institute (JGI-PGF)"/>
            <person name="Walter F."/>
            <person name="Albersmeier A."/>
            <person name="Kalinowski J."/>
            <person name="Ruckert C."/>
        </authorList>
    </citation>
    <scope>NUCLEOTIDE SEQUENCE</scope>
    <source>
        <strain evidence="5">CGMCC 1.12813</strain>
    </source>
</reference>
<accession>A0A916SP36</accession>
<organism evidence="5 6">
    <name type="scientific">Conyzicola nivalis</name>
    <dbReference type="NCBI Taxonomy" id="1477021"/>
    <lineage>
        <taxon>Bacteria</taxon>
        <taxon>Bacillati</taxon>
        <taxon>Actinomycetota</taxon>
        <taxon>Actinomycetes</taxon>
        <taxon>Micrococcales</taxon>
        <taxon>Microbacteriaceae</taxon>
        <taxon>Conyzicola</taxon>
    </lineage>
</organism>
<dbReference type="PANTHER" id="PTHR43133:SF62">
    <property type="entry name" value="RNA POLYMERASE SIGMA FACTOR SIGZ"/>
    <property type="match status" value="1"/>
</dbReference>
<dbReference type="Proteomes" id="UP000606922">
    <property type="component" value="Unassembled WGS sequence"/>
</dbReference>
<keyword evidence="1" id="KW-0805">Transcription regulation</keyword>
<reference evidence="5" key="2">
    <citation type="submission" date="2020-09" db="EMBL/GenBank/DDBJ databases">
        <authorList>
            <person name="Sun Q."/>
            <person name="Zhou Y."/>
        </authorList>
    </citation>
    <scope>NUCLEOTIDE SEQUENCE</scope>
    <source>
        <strain evidence="5">CGMCC 1.12813</strain>
    </source>
</reference>
<evidence type="ECO:0000313" key="6">
    <source>
        <dbReference type="Proteomes" id="UP000606922"/>
    </source>
</evidence>
<dbReference type="Gene3D" id="1.10.1740.10">
    <property type="match status" value="1"/>
</dbReference>
<dbReference type="AlphaFoldDB" id="A0A916SP36"/>
<sequence length="96" mass="10727">MDTAHCVNSTDDELLVAVAKGDQNAFAELYDRFAPLVFARARSQISDGRLAEEMVVDVFLEFWRQAPRLDRTVGRVASWLFTTPLVSYARTGTTAT</sequence>
<dbReference type="InterPro" id="IPR007627">
    <property type="entry name" value="RNA_pol_sigma70_r2"/>
</dbReference>
<dbReference type="InterPro" id="IPR039425">
    <property type="entry name" value="RNA_pol_sigma-70-like"/>
</dbReference>
<keyword evidence="3" id="KW-0804">Transcription</keyword>
<keyword evidence="6" id="KW-1185">Reference proteome</keyword>
<dbReference type="PANTHER" id="PTHR43133">
    <property type="entry name" value="RNA POLYMERASE ECF-TYPE SIGMA FACTO"/>
    <property type="match status" value="1"/>
</dbReference>
<dbReference type="Pfam" id="PF04542">
    <property type="entry name" value="Sigma70_r2"/>
    <property type="match status" value="1"/>
</dbReference>
<gene>
    <name evidence="5" type="ORF">GCM10010979_21940</name>
</gene>
<evidence type="ECO:0000259" key="4">
    <source>
        <dbReference type="Pfam" id="PF04542"/>
    </source>
</evidence>
<dbReference type="InterPro" id="IPR013325">
    <property type="entry name" value="RNA_pol_sigma_r2"/>
</dbReference>
<dbReference type="GO" id="GO:0006352">
    <property type="term" value="P:DNA-templated transcription initiation"/>
    <property type="evidence" value="ECO:0007669"/>
    <property type="project" value="InterPro"/>
</dbReference>
<dbReference type="EMBL" id="BMGB01000001">
    <property type="protein sequence ID" value="GGB07010.1"/>
    <property type="molecule type" value="Genomic_DNA"/>
</dbReference>